<evidence type="ECO:0000256" key="1">
    <source>
        <dbReference type="ARBA" id="ARBA00022737"/>
    </source>
</evidence>
<dbReference type="AlphaFoldDB" id="A0A437AG49"/>
<evidence type="ECO:0000313" key="4">
    <source>
        <dbReference type="Proteomes" id="UP000283090"/>
    </source>
</evidence>
<dbReference type="GO" id="GO:0010960">
    <property type="term" value="P:magnesium ion homeostasis"/>
    <property type="evidence" value="ECO:0007669"/>
    <property type="project" value="InterPro"/>
</dbReference>
<dbReference type="EMBL" id="SAEB01000001">
    <property type="protein sequence ID" value="RVD90100.1"/>
    <property type="molecule type" value="Genomic_DNA"/>
</dbReference>
<dbReference type="Proteomes" id="UP000283090">
    <property type="component" value="Unassembled WGS sequence"/>
</dbReference>
<gene>
    <name evidence="3" type="ORF">DFL_001075</name>
</gene>
<keyword evidence="2" id="KW-0812">Transmembrane</keyword>
<dbReference type="PANTHER" id="PTHR12064">
    <property type="entry name" value="METAL TRANSPORTER CNNM"/>
    <property type="match status" value="1"/>
</dbReference>
<organism evidence="3 4">
    <name type="scientific">Arthrobotrys flagrans</name>
    <name type="common">Nematode-trapping fungus</name>
    <name type="synonym">Trichothecium flagrans</name>
    <dbReference type="NCBI Taxonomy" id="97331"/>
    <lineage>
        <taxon>Eukaryota</taxon>
        <taxon>Fungi</taxon>
        <taxon>Dikarya</taxon>
        <taxon>Ascomycota</taxon>
        <taxon>Pezizomycotina</taxon>
        <taxon>Orbiliomycetes</taxon>
        <taxon>Orbiliales</taxon>
        <taxon>Orbiliaceae</taxon>
        <taxon>Arthrobotrys</taxon>
    </lineage>
</organism>
<dbReference type="GO" id="GO:0030026">
    <property type="term" value="P:intracellular manganese ion homeostasis"/>
    <property type="evidence" value="ECO:0007669"/>
    <property type="project" value="TreeGrafter"/>
</dbReference>
<feature type="transmembrane region" description="Helical" evidence="2">
    <location>
        <begin position="49"/>
        <end position="71"/>
    </location>
</feature>
<keyword evidence="4" id="KW-1185">Reference proteome</keyword>
<feature type="transmembrane region" description="Helical" evidence="2">
    <location>
        <begin position="110"/>
        <end position="135"/>
    </location>
</feature>
<protein>
    <submittedName>
        <fullName evidence="3">Uncharacterized protein</fullName>
    </submittedName>
</protein>
<evidence type="ECO:0000256" key="2">
    <source>
        <dbReference type="SAM" id="Phobius"/>
    </source>
</evidence>
<dbReference type="VEuPathDB" id="FungiDB:DFL_001075"/>
<feature type="transmembrane region" description="Helical" evidence="2">
    <location>
        <begin position="147"/>
        <end position="170"/>
    </location>
</feature>
<reference evidence="3 4" key="1">
    <citation type="submission" date="2019-01" db="EMBL/GenBank/DDBJ databases">
        <title>Intercellular communication is required for trap formation in the nematode-trapping fungus Duddingtonia flagrans.</title>
        <authorList>
            <person name="Youssar L."/>
            <person name="Wernet V."/>
            <person name="Hensel N."/>
            <person name="Hildebrandt H.-G."/>
            <person name="Fischer R."/>
        </authorList>
    </citation>
    <scope>NUCLEOTIDE SEQUENCE [LARGE SCALE GENOMIC DNA]</scope>
    <source>
        <strain evidence="3 4">CBS H-5679</strain>
    </source>
</reference>
<dbReference type="PANTHER" id="PTHR12064:SF97">
    <property type="entry name" value="METAL TRANSPORTER CNNM-5"/>
    <property type="match status" value="1"/>
</dbReference>
<sequence>MMFRVAAYTDIMNHVLKSKMAMNASDATTAAATDPALQEMSLSQKSAKVAAIIGLVIALIAVVAIASLVTASTLSVLAFNKIYLRVIADSGADKEKQYAKMVLDLRRRPYNMICAFVFTGSAIAELIPLLISLIMREVSQGTVSGNLNAISIVIAVALIIVFVELLPLGFTQLLLWIWYPVIFPIDWTLGKIYQLRLRSSQPQTRQSRFANIEERFFGNEELTFVELHAKPANPQDNHEGGDVHKFVVEILRGAFRLQNLTAKDTMHGWRGFRDGTEVFHLDSKVNRQMGLALFGYSVDGAVLMKVEDPTSPQCGKDIDMVPMNGKKVRGFVHWSNFISNIAEDETRAKFLSRGVMPTVYGCFDDLLEPSAFITTDLANLLKYLSQSAYKMPDPMDKFKPQRWNTQEKLVEIDKMHEEIVARERAERKAAAEREAAERAAQNQGQGIATGVFDMILSFGTRRCKGVVVDGRSPVGSSCGSIFGVLEGDGVNNENNRD</sequence>
<dbReference type="GeneID" id="93583386"/>
<accession>A0A437AG49</accession>
<dbReference type="InterPro" id="IPR045095">
    <property type="entry name" value="ACDP"/>
</dbReference>
<dbReference type="OrthoDB" id="5353557at2759"/>
<proteinExistence type="predicted"/>
<dbReference type="GO" id="GO:0005737">
    <property type="term" value="C:cytoplasm"/>
    <property type="evidence" value="ECO:0007669"/>
    <property type="project" value="TreeGrafter"/>
</dbReference>
<dbReference type="RefSeq" id="XP_067495644.1">
    <property type="nucleotide sequence ID" value="XM_067629643.1"/>
</dbReference>
<keyword evidence="2" id="KW-1133">Transmembrane helix</keyword>
<comment type="caution">
    <text evidence="3">The sequence shown here is derived from an EMBL/GenBank/DDBJ whole genome shotgun (WGS) entry which is preliminary data.</text>
</comment>
<dbReference type="STRING" id="97331.A0A437AG49"/>
<keyword evidence="2" id="KW-0472">Membrane</keyword>
<evidence type="ECO:0000313" key="3">
    <source>
        <dbReference type="EMBL" id="RVD90100.1"/>
    </source>
</evidence>
<keyword evidence="1" id="KW-0677">Repeat</keyword>
<name>A0A437AG49_ARTFL</name>